<evidence type="ECO:0000256" key="4">
    <source>
        <dbReference type="ARBA" id="ARBA00013638"/>
    </source>
</evidence>
<evidence type="ECO:0000256" key="5">
    <source>
        <dbReference type="ARBA" id="ARBA00022492"/>
    </source>
</evidence>
<feature type="domain" description="C2H2-type" evidence="14">
    <location>
        <begin position="143"/>
        <end position="170"/>
    </location>
</feature>
<evidence type="ECO:0000256" key="13">
    <source>
        <dbReference type="SAM" id="MobiDB-lite"/>
    </source>
</evidence>
<keyword evidence="7" id="KW-0677">Repeat</keyword>
<dbReference type="FunFam" id="3.30.160.60:FF:002452">
    <property type="entry name" value="zinc finger protein 142 isoform X4"/>
    <property type="match status" value="1"/>
</dbReference>
<dbReference type="SMART" id="SM00355">
    <property type="entry name" value="ZnF_C2H2"/>
    <property type="match status" value="7"/>
</dbReference>
<name>A0A6H5GIR1_9HEMI</name>
<keyword evidence="11" id="KW-0539">Nucleus</keyword>
<feature type="region of interest" description="Disordered" evidence="13">
    <location>
        <begin position="60"/>
        <end position="80"/>
    </location>
</feature>
<dbReference type="PROSITE" id="PS00028">
    <property type="entry name" value="ZINC_FINGER_C2H2_1"/>
    <property type="match status" value="3"/>
</dbReference>
<evidence type="ECO:0000256" key="9">
    <source>
        <dbReference type="ARBA" id="ARBA00022833"/>
    </source>
</evidence>
<dbReference type="FunFam" id="3.30.160.60:FF:000123">
    <property type="entry name" value="transcriptional repressor CTCF isoform X1"/>
    <property type="match status" value="1"/>
</dbReference>
<keyword evidence="6" id="KW-0479">Metal-binding</keyword>
<dbReference type="Pfam" id="PF00096">
    <property type="entry name" value="zf-C2H2"/>
    <property type="match status" value="1"/>
</dbReference>
<feature type="domain" description="C2H2-type" evidence="14">
    <location>
        <begin position="87"/>
        <end position="114"/>
    </location>
</feature>
<keyword evidence="5" id="KW-0217">Developmental protein</keyword>
<organism evidence="15 16">
    <name type="scientific">Nesidiocoris tenuis</name>
    <dbReference type="NCBI Taxonomy" id="355587"/>
    <lineage>
        <taxon>Eukaryota</taxon>
        <taxon>Metazoa</taxon>
        <taxon>Ecdysozoa</taxon>
        <taxon>Arthropoda</taxon>
        <taxon>Hexapoda</taxon>
        <taxon>Insecta</taxon>
        <taxon>Pterygota</taxon>
        <taxon>Neoptera</taxon>
        <taxon>Paraneoptera</taxon>
        <taxon>Hemiptera</taxon>
        <taxon>Heteroptera</taxon>
        <taxon>Panheteroptera</taxon>
        <taxon>Cimicomorpha</taxon>
        <taxon>Miridae</taxon>
        <taxon>Dicyphina</taxon>
        <taxon>Nesidiocoris</taxon>
    </lineage>
</organism>
<evidence type="ECO:0000259" key="14">
    <source>
        <dbReference type="PROSITE" id="PS50157"/>
    </source>
</evidence>
<keyword evidence="5" id="KW-0302">Gap protein</keyword>
<dbReference type="Proteomes" id="UP000479000">
    <property type="component" value="Unassembled WGS sequence"/>
</dbReference>
<evidence type="ECO:0000256" key="10">
    <source>
        <dbReference type="ARBA" id="ARBA00023125"/>
    </source>
</evidence>
<dbReference type="PANTHER" id="PTHR24403:SF109">
    <property type="entry name" value="ZINC FINGER PROTEIN 845-LIKE"/>
    <property type="match status" value="1"/>
</dbReference>
<dbReference type="GO" id="GO:0008270">
    <property type="term" value="F:zinc ion binding"/>
    <property type="evidence" value="ECO:0007669"/>
    <property type="project" value="UniProtKB-KW"/>
</dbReference>
<accession>A0A6H5GIR1</accession>
<proteinExistence type="inferred from homology"/>
<dbReference type="FunFam" id="3.30.160.60:FF:000614">
    <property type="entry name" value="Zinc finger protein 142"/>
    <property type="match status" value="1"/>
</dbReference>
<evidence type="ECO:0000256" key="6">
    <source>
        <dbReference type="ARBA" id="ARBA00022723"/>
    </source>
</evidence>
<dbReference type="GO" id="GO:0035282">
    <property type="term" value="P:segmentation"/>
    <property type="evidence" value="ECO:0007669"/>
    <property type="project" value="UniProtKB-KW"/>
</dbReference>
<gene>
    <name evidence="15" type="ORF">NTEN_LOCUS8740</name>
</gene>
<dbReference type="InterPro" id="IPR050688">
    <property type="entry name" value="Zinc_finger/UBP_domain"/>
</dbReference>
<evidence type="ECO:0000256" key="11">
    <source>
        <dbReference type="ARBA" id="ARBA00023242"/>
    </source>
</evidence>
<feature type="domain" description="C2H2-type" evidence="14">
    <location>
        <begin position="171"/>
        <end position="198"/>
    </location>
</feature>
<dbReference type="InterPro" id="IPR056438">
    <property type="entry name" value="Znf-C2H2_CTCF"/>
</dbReference>
<evidence type="ECO:0000256" key="3">
    <source>
        <dbReference type="ARBA" id="ARBA00007746"/>
    </source>
</evidence>
<dbReference type="FunFam" id="3.30.160.60:FF:000446">
    <property type="entry name" value="Zinc finger protein"/>
    <property type="match status" value="3"/>
</dbReference>
<comment type="subcellular location">
    <subcellularLocation>
        <location evidence="2">Nucleus</location>
    </subcellularLocation>
</comment>
<feature type="domain" description="C2H2-type" evidence="14">
    <location>
        <begin position="227"/>
        <end position="254"/>
    </location>
</feature>
<dbReference type="Gene3D" id="3.30.160.60">
    <property type="entry name" value="Classic Zinc Finger"/>
    <property type="match status" value="6"/>
</dbReference>
<dbReference type="GO" id="GO:0003677">
    <property type="term" value="F:DNA binding"/>
    <property type="evidence" value="ECO:0007669"/>
    <property type="project" value="UniProtKB-KW"/>
</dbReference>
<dbReference type="Pfam" id="PF13909">
    <property type="entry name" value="zf-H2C2_5"/>
    <property type="match status" value="1"/>
</dbReference>
<evidence type="ECO:0000313" key="15">
    <source>
        <dbReference type="EMBL" id="CAB0003067.1"/>
    </source>
</evidence>
<dbReference type="GO" id="GO:0005634">
    <property type="term" value="C:nucleus"/>
    <property type="evidence" value="ECO:0007669"/>
    <property type="project" value="UniProtKB-SubCell"/>
</dbReference>
<feature type="domain" description="C2H2-type" evidence="14">
    <location>
        <begin position="115"/>
        <end position="142"/>
    </location>
</feature>
<evidence type="ECO:0000256" key="7">
    <source>
        <dbReference type="ARBA" id="ARBA00022737"/>
    </source>
</evidence>
<evidence type="ECO:0000256" key="8">
    <source>
        <dbReference type="ARBA" id="ARBA00022771"/>
    </source>
</evidence>
<sequence length="432" mass="49784">MGPFDSQFFFAAHVGRCYVRPHILETRHHKSVLRAGHQDKRPEQCTPECSFRDSVPCKFEQLPSAKPKPERQSKSRIKRPPKISRRLKCPQCYFTCATSPTLTKHLATHTGEKRFKCADCNYASRVASKLKRHMLQHTGEKPFSCSECSYACARPSSLKQHMMRHTGEKPFNCSQCDFACRNAFYLREHMLQHTGEKPYSCSECSYASHSSANLRTHKLKHTGEKPFRCSECTYASRFSRDLKEHMLLHAGEKPFSCSQCSYAGSRANALKRHMQTHTGERPFSCRNRARVTLTVCPIRTCPVISAMQICTLDRTRKTKMIVRCPCHPRRGITKTVQTPIRKGKERSKNGRQLLPRLWKDKMNTLGKTQAQAKTQTQTEIQTNTYSYPRKNERSRKRPLTSTLDCNSLLRHQIATPSPTYSCYRRLRMAIDT</sequence>
<evidence type="ECO:0000256" key="2">
    <source>
        <dbReference type="ARBA" id="ARBA00004123"/>
    </source>
</evidence>
<evidence type="ECO:0000313" key="16">
    <source>
        <dbReference type="Proteomes" id="UP000479000"/>
    </source>
</evidence>
<dbReference type="InterPro" id="IPR013087">
    <property type="entry name" value="Znf_C2H2_type"/>
</dbReference>
<comment type="function">
    <text evidence="1">Gap class segmentation protein that controls development of head structures.</text>
</comment>
<dbReference type="PANTHER" id="PTHR24403">
    <property type="entry name" value="ZINC FINGER PROTEIN"/>
    <property type="match status" value="1"/>
</dbReference>
<dbReference type="AlphaFoldDB" id="A0A6H5GIR1"/>
<keyword evidence="10" id="KW-0238">DNA-binding</keyword>
<dbReference type="EMBL" id="CADCXU010013286">
    <property type="protein sequence ID" value="CAB0003067.1"/>
    <property type="molecule type" value="Genomic_DNA"/>
</dbReference>
<feature type="domain" description="C2H2-type" evidence="14">
    <location>
        <begin position="199"/>
        <end position="226"/>
    </location>
</feature>
<keyword evidence="9" id="KW-0862">Zinc</keyword>
<dbReference type="PROSITE" id="PS50157">
    <property type="entry name" value="ZINC_FINGER_C2H2_2"/>
    <property type="match status" value="7"/>
</dbReference>
<evidence type="ECO:0000256" key="12">
    <source>
        <dbReference type="PROSITE-ProRule" id="PRU00042"/>
    </source>
</evidence>
<keyword evidence="16" id="KW-1185">Reference proteome</keyword>
<dbReference type="InterPro" id="IPR036236">
    <property type="entry name" value="Znf_C2H2_sf"/>
</dbReference>
<dbReference type="OrthoDB" id="10043029at2759"/>
<reference evidence="15 16" key="1">
    <citation type="submission" date="2020-02" db="EMBL/GenBank/DDBJ databases">
        <authorList>
            <person name="Ferguson B K."/>
        </authorList>
    </citation>
    <scope>NUCLEOTIDE SEQUENCE [LARGE SCALE GENOMIC DNA]</scope>
</reference>
<evidence type="ECO:0000256" key="1">
    <source>
        <dbReference type="ARBA" id="ARBA00003983"/>
    </source>
</evidence>
<keyword evidence="8 12" id="KW-0863">Zinc-finger</keyword>
<dbReference type="SUPFAM" id="SSF57667">
    <property type="entry name" value="beta-beta-alpha zinc fingers"/>
    <property type="match status" value="4"/>
</dbReference>
<protein>
    <recommendedName>
        <fullName evidence="4">Protein hunchback</fullName>
    </recommendedName>
</protein>
<dbReference type="Pfam" id="PF23611">
    <property type="entry name" value="zf-C2H2_16"/>
    <property type="match status" value="1"/>
</dbReference>
<feature type="domain" description="C2H2-type" evidence="14">
    <location>
        <begin position="255"/>
        <end position="282"/>
    </location>
</feature>
<dbReference type="GO" id="GO:0045944">
    <property type="term" value="P:positive regulation of transcription by RNA polymerase II"/>
    <property type="evidence" value="ECO:0007669"/>
    <property type="project" value="TreeGrafter"/>
</dbReference>
<comment type="similarity">
    <text evidence="3">Belongs to the hunchback C2H2-type zinc-finger protein family.</text>
</comment>